<protein>
    <recommendedName>
        <fullName evidence="4">DUF883 domain-containing protein</fullName>
    </recommendedName>
</protein>
<sequence>MSDKNSMSPAVASLHDEQARQRTGKEDLQTGLEDTFPASDPVSQTSPTTATATTEPAEEQETEDTPKVDEALAAVRARHDDPETGRAMEEIRALRSELGRITGSAQEMLSGSARVAKSEIDSVQNTVIRQVRKHPLQALGLAALLGYVWGMTR</sequence>
<reference evidence="2 3" key="1">
    <citation type="submission" date="2018-04" db="EMBL/GenBank/DDBJ databases">
        <authorList>
            <person name="Hagen T."/>
        </authorList>
    </citation>
    <scope>NUCLEOTIDE SEQUENCE [LARGE SCALE GENOMIC DNA]</scope>
    <source>
        <strain evidence="2 3">TPD7009</strain>
    </source>
</reference>
<feature type="compositionally biased region" description="Low complexity" evidence="1">
    <location>
        <begin position="43"/>
        <end position="55"/>
    </location>
</feature>
<dbReference type="Proteomes" id="UP000244335">
    <property type="component" value="Unassembled WGS sequence"/>
</dbReference>
<dbReference type="AlphaFoldDB" id="A0AA92C495"/>
<evidence type="ECO:0000313" key="3">
    <source>
        <dbReference type="Proteomes" id="UP000244335"/>
    </source>
</evidence>
<dbReference type="EMBL" id="QDFR01000002">
    <property type="protein sequence ID" value="PVE55251.1"/>
    <property type="molecule type" value="Genomic_DNA"/>
</dbReference>
<evidence type="ECO:0000256" key="1">
    <source>
        <dbReference type="SAM" id="MobiDB-lite"/>
    </source>
</evidence>
<dbReference type="RefSeq" id="WP_111847058.1">
    <property type="nucleotide sequence ID" value="NZ_QDFR01000002.1"/>
</dbReference>
<evidence type="ECO:0000313" key="2">
    <source>
        <dbReference type="EMBL" id="PVE55251.1"/>
    </source>
</evidence>
<accession>A0AA92C495</accession>
<comment type="caution">
    <text evidence="2">The sequence shown here is derived from an EMBL/GenBank/DDBJ whole genome shotgun (WGS) entry which is preliminary data.</text>
</comment>
<name>A0AA92C495_RHIRH</name>
<organism evidence="2 3">
    <name type="scientific">Rhizobium rhizogenes</name>
    <name type="common">Agrobacterium rhizogenes</name>
    <dbReference type="NCBI Taxonomy" id="359"/>
    <lineage>
        <taxon>Bacteria</taxon>
        <taxon>Pseudomonadati</taxon>
        <taxon>Pseudomonadota</taxon>
        <taxon>Alphaproteobacteria</taxon>
        <taxon>Hyphomicrobiales</taxon>
        <taxon>Rhizobiaceae</taxon>
        <taxon>Rhizobium/Agrobacterium group</taxon>
        <taxon>Rhizobium</taxon>
    </lineage>
</organism>
<evidence type="ECO:0008006" key="4">
    <source>
        <dbReference type="Google" id="ProtNLM"/>
    </source>
</evidence>
<proteinExistence type="predicted"/>
<gene>
    <name evidence="2" type="ORF">DC430_08555</name>
</gene>
<feature type="compositionally biased region" description="Basic and acidic residues" evidence="1">
    <location>
        <begin position="14"/>
        <end position="28"/>
    </location>
</feature>
<feature type="region of interest" description="Disordered" evidence="1">
    <location>
        <begin position="1"/>
        <end position="67"/>
    </location>
</feature>